<dbReference type="CDD" id="cd04301">
    <property type="entry name" value="NAT_SF"/>
    <property type="match status" value="1"/>
</dbReference>
<gene>
    <name evidence="1" type="ORF">IDH45_16275</name>
</gene>
<dbReference type="InterPro" id="IPR016181">
    <property type="entry name" value="Acyl_CoA_acyltransferase"/>
</dbReference>
<evidence type="ECO:0000313" key="2">
    <source>
        <dbReference type="Proteomes" id="UP000639396"/>
    </source>
</evidence>
<accession>A0A927H008</accession>
<dbReference type="RefSeq" id="WP_190929178.1">
    <property type="nucleotide sequence ID" value="NZ_JACXJA010000020.1"/>
</dbReference>
<name>A0A927H008_9BACL</name>
<protein>
    <submittedName>
        <fullName evidence="1">GNAT family N-acetyltransferase</fullName>
    </submittedName>
</protein>
<evidence type="ECO:0000313" key="1">
    <source>
        <dbReference type="EMBL" id="MBD2863551.1"/>
    </source>
</evidence>
<sequence>MKIAFDNMLPDQGKVAALIQACGLEQTWDAGRFFDTNPDLCRFVSAYDSEELVGIGRMVHDADDGGNSRLDIVVLPDYRRRDIVDTIFKLLKTRRSVIARQV</sequence>
<dbReference type="AlphaFoldDB" id="A0A927H008"/>
<comment type="caution">
    <text evidence="1">The sequence shown here is derived from an EMBL/GenBank/DDBJ whole genome shotgun (WGS) entry which is preliminary data.</text>
</comment>
<proteinExistence type="predicted"/>
<dbReference type="Gene3D" id="3.40.630.30">
    <property type="match status" value="1"/>
</dbReference>
<organism evidence="1 2">
    <name type="scientific">Paenibacillus oceani</name>
    <dbReference type="NCBI Taxonomy" id="2772510"/>
    <lineage>
        <taxon>Bacteria</taxon>
        <taxon>Bacillati</taxon>
        <taxon>Bacillota</taxon>
        <taxon>Bacilli</taxon>
        <taxon>Bacillales</taxon>
        <taxon>Paenibacillaceae</taxon>
        <taxon>Paenibacillus</taxon>
    </lineage>
</organism>
<dbReference type="Proteomes" id="UP000639396">
    <property type="component" value="Unassembled WGS sequence"/>
</dbReference>
<dbReference type="EMBL" id="JACXJA010000020">
    <property type="protein sequence ID" value="MBD2863551.1"/>
    <property type="molecule type" value="Genomic_DNA"/>
</dbReference>
<dbReference type="SUPFAM" id="SSF55729">
    <property type="entry name" value="Acyl-CoA N-acyltransferases (Nat)"/>
    <property type="match status" value="1"/>
</dbReference>
<keyword evidence="2" id="KW-1185">Reference proteome</keyword>
<reference evidence="1" key="1">
    <citation type="submission" date="2020-09" db="EMBL/GenBank/DDBJ databases">
        <title>A novel bacterium of genus Paenibacillus, isolated from South China Sea.</title>
        <authorList>
            <person name="Huang H."/>
            <person name="Mo K."/>
            <person name="Hu Y."/>
        </authorList>
    </citation>
    <scope>NUCLEOTIDE SEQUENCE</scope>
    <source>
        <strain evidence="1">IB182363</strain>
    </source>
</reference>